<reference evidence="2" key="2">
    <citation type="submission" date="2020-09" db="EMBL/GenBank/DDBJ databases">
        <authorList>
            <person name="Sun Q."/>
            <person name="Zhou Y."/>
        </authorList>
    </citation>
    <scope>NUCLEOTIDE SEQUENCE</scope>
    <source>
        <strain evidence="2">CGMCC 1.7081</strain>
    </source>
</reference>
<comment type="caution">
    <text evidence="2">The sequence shown here is derived from an EMBL/GenBank/DDBJ whole genome shotgun (WGS) entry which is preliminary data.</text>
</comment>
<feature type="signal peptide" evidence="1">
    <location>
        <begin position="1"/>
        <end position="22"/>
    </location>
</feature>
<dbReference type="Proteomes" id="UP000611500">
    <property type="component" value="Unassembled WGS sequence"/>
</dbReference>
<dbReference type="AlphaFoldDB" id="A0A8J3H8D5"/>
<sequence>MQSRMTKTIFAAAALAALPALAWAWRAQNRHEVHDLGQGVFEVVSEVGAGAGDYWCGAGDYAIAALRTPANQRIYIWKPLGPSVSRPGRKAVQFALTPPQGADTSVGLSLAVKRAGDNLTAAMARNYCYDRVEDRVWHD</sequence>
<evidence type="ECO:0000256" key="1">
    <source>
        <dbReference type="SAM" id="SignalP"/>
    </source>
</evidence>
<gene>
    <name evidence="2" type="ORF">GCM10010961_20690</name>
</gene>
<evidence type="ECO:0008006" key="4">
    <source>
        <dbReference type="Google" id="ProtNLM"/>
    </source>
</evidence>
<organism evidence="2 3">
    <name type="scientific">Pseudodonghicola xiamenensis</name>
    <dbReference type="NCBI Taxonomy" id="337702"/>
    <lineage>
        <taxon>Bacteria</taxon>
        <taxon>Pseudomonadati</taxon>
        <taxon>Pseudomonadota</taxon>
        <taxon>Alphaproteobacteria</taxon>
        <taxon>Rhodobacterales</taxon>
        <taxon>Paracoccaceae</taxon>
        <taxon>Pseudodonghicola</taxon>
    </lineage>
</organism>
<reference evidence="2" key="1">
    <citation type="journal article" date="2014" name="Int. J. Syst. Evol. Microbiol.">
        <title>Complete genome sequence of Corynebacterium casei LMG S-19264T (=DSM 44701T), isolated from a smear-ripened cheese.</title>
        <authorList>
            <consortium name="US DOE Joint Genome Institute (JGI-PGF)"/>
            <person name="Walter F."/>
            <person name="Albersmeier A."/>
            <person name="Kalinowski J."/>
            <person name="Ruckert C."/>
        </authorList>
    </citation>
    <scope>NUCLEOTIDE SEQUENCE</scope>
    <source>
        <strain evidence="2">CGMCC 1.7081</strain>
    </source>
</reference>
<dbReference type="EMBL" id="BNAP01000007">
    <property type="protein sequence ID" value="GHG90406.1"/>
    <property type="molecule type" value="Genomic_DNA"/>
</dbReference>
<accession>A0A8J3H8D5</accession>
<name>A0A8J3H8D5_9RHOB</name>
<protein>
    <recommendedName>
        <fullName evidence="4">Secreted protein</fullName>
    </recommendedName>
</protein>
<evidence type="ECO:0000313" key="3">
    <source>
        <dbReference type="Proteomes" id="UP000611500"/>
    </source>
</evidence>
<feature type="chain" id="PRO_5035327589" description="Secreted protein" evidence="1">
    <location>
        <begin position="23"/>
        <end position="139"/>
    </location>
</feature>
<proteinExistence type="predicted"/>
<evidence type="ECO:0000313" key="2">
    <source>
        <dbReference type="EMBL" id="GHG90406.1"/>
    </source>
</evidence>
<keyword evidence="1" id="KW-0732">Signal</keyword>
<keyword evidence="3" id="KW-1185">Reference proteome</keyword>